<sequence length="409" mass="44827">MKNRPKSITMAGSVLDPQMSTEDSDQNDSVHDENKEETKEGNHKAEAQQNLPSNADIEKNNEQDTNEDSKKADDSSPLVHTGRPSTKGLKSPESKRPTASSNNEPKQEPSVSDSQHNSVPPPSSGMSTRSKVMIYVCFCLSIVFILQGVIIGMLMESNDENNNTKRVATIGEDEGLTERPTPVDSPTPTFAPTFGVEEPSYLYESIASTPGAFRVVEVSLCDDCSAAIYPSSDDRLDWDASAWINEVIIDSNAIVTLNCYLHGVCGMIDLMGSIDLAPNVNGNVYALWGKESPRTNLDDHADHSSSPLKARQRPMDLITTLTLSWEDVSIFGYDDTSRFRINAQVKISQQEVVFCYGEGNVNGTTFRSGIGNYTNGYEYTAVDITGFDNRGFSDTFPKNTCEAKILNSD</sequence>
<feature type="compositionally biased region" description="Basic and acidic residues" evidence="1">
    <location>
        <begin position="28"/>
        <end position="46"/>
    </location>
</feature>
<keyword evidence="2" id="KW-0812">Transmembrane</keyword>
<dbReference type="Proteomes" id="UP001295423">
    <property type="component" value="Unassembled WGS sequence"/>
</dbReference>
<feature type="compositionally biased region" description="Polar residues" evidence="1">
    <location>
        <begin position="97"/>
        <end position="127"/>
    </location>
</feature>
<comment type="caution">
    <text evidence="3">The sequence shown here is derived from an EMBL/GenBank/DDBJ whole genome shotgun (WGS) entry which is preliminary data.</text>
</comment>
<organism evidence="3 4">
    <name type="scientific">Cylindrotheca closterium</name>
    <dbReference type="NCBI Taxonomy" id="2856"/>
    <lineage>
        <taxon>Eukaryota</taxon>
        <taxon>Sar</taxon>
        <taxon>Stramenopiles</taxon>
        <taxon>Ochrophyta</taxon>
        <taxon>Bacillariophyta</taxon>
        <taxon>Bacillariophyceae</taxon>
        <taxon>Bacillariophycidae</taxon>
        <taxon>Bacillariales</taxon>
        <taxon>Bacillariaceae</taxon>
        <taxon>Cylindrotheca</taxon>
    </lineage>
</organism>
<gene>
    <name evidence="3" type="ORF">CYCCA115_LOCUS15503</name>
</gene>
<evidence type="ECO:0000256" key="2">
    <source>
        <dbReference type="SAM" id="Phobius"/>
    </source>
</evidence>
<feature type="compositionally biased region" description="Basic and acidic residues" evidence="1">
    <location>
        <begin position="56"/>
        <end position="74"/>
    </location>
</feature>
<evidence type="ECO:0000256" key="1">
    <source>
        <dbReference type="SAM" id="MobiDB-lite"/>
    </source>
</evidence>
<evidence type="ECO:0000313" key="3">
    <source>
        <dbReference type="EMBL" id="CAJ1954923.1"/>
    </source>
</evidence>
<proteinExistence type="predicted"/>
<protein>
    <submittedName>
        <fullName evidence="3">Uncharacterized protein</fullName>
    </submittedName>
</protein>
<feature type="region of interest" description="Disordered" evidence="1">
    <location>
        <begin position="1"/>
        <end position="127"/>
    </location>
</feature>
<reference evidence="3" key="1">
    <citation type="submission" date="2023-08" db="EMBL/GenBank/DDBJ databases">
        <authorList>
            <person name="Audoor S."/>
            <person name="Bilcke G."/>
        </authorList>
    </citation>
    <scope>NUCLEOTIDE SEQUENCE</scope>
</reference>
<name>A0AAD2FWR4_9STRA</name>
<feature type="transmembrane region" description="Helical" evidence="2">
    <location>
        <begin position="132"/>
        <end position="155"/>
    </location>
</feature>
<dbReference type="EMBL" id="CAKOGP040001870">
    <property type="protein sequence ID" value="CAJ1954923.1"/>
    <property type="molecule type" value="Genomic_DNA"/>
</dbReference>
<keyword evidence="4" id="KW-1185">Reference proteome</keyword>
<accession>A0AAD2FWR4</accession>
<dbReference type="AlphaFoldDB" id="A0AAD2FWR4"/>
<keyword evidence="2" id="KW-1133">Transmembrane helix</keyword>
<keyword evidence="2" id="KW-0472">Membrane</keyword>
<evidence type="ECO:0000313" key="4">
    <source>
        <dbReference type="Proteomes" id="UP001295423"/>
    </source>
</evidence>